<organism evidence="11 12">
    <name type="scientific">Shouchella clausii</name>
    <name type="common">Alkalihalobacillus clausii</name>
    <dbReference type="NCBI Taxonomy" id="79880"/>
    <lineage>
        <taxon>Bacteria</taxon>
        <taxon>Bacillati</taxon>
        <taxon>Bacillota</taxon>
        <taxon>Bacilli</taxon>
        <taxon>Bacillales</taxon>
        <taxon>Bacillaceae</taxon>
        <taxon>Shouchella</taxon>
    </lineage>
</organism>
<dbReference type="AlphaFoldDB" id="A0A268QUJ6"/>
<proteinExistence type="inferred from homology"/>
<feature type="non-terminal residue" evidence="11">
    <location>
        <position position="1"/>
    </location>
</feature>
<dbReference type="Gene3D" id="3.40.50.300">
    <property type="entry name" value="P-loop containing nucleotide triphosphate hydrolases"/>
    <property type="match status" value="1"/>
</dbReference>
<keyword evidence="8" id="KW-0811">Translocation</keyword>
<dbReference type="FunFam" id="3.40.50.300:FF:000429">
    <property type="entry name" value="Preprotein translocase subunit SecA"/>
    <property type="match status" value="1"/>
</dbReference>
<dbReference type="InterPro" id="IPR044722">
    <property type="entry name" value="SecA_SF2_C"/>
</dbReference>
<keyword evidence="6" id="KW-0653">Protein transport</keyword>
<feature type="non-terminal residue" evidence="11">
    <location>
        <position position="71"/>
    </location>
</feature>
<dbReference type="PANTHER" id="PTHR30612:SF0">
    <property type="entry name" value="CHLOROPLAST PROTEIN-TRANSPORTING ATPASE"/>
    <property type="match status" value="1"/>
</dbReference>
<dbReference type="InterPro" id="IPR027417">
    <property type="entry name" value="P-loop_NTPase"/>
</dbReference>
<dbReference type="Pfam" id="PF21090">
    <property type="entry name" value="P-loop_SecA"/>
    <property type="match status" value="1"/>
</dbReference>
<keyword evidence="4" id="KW-0547">Nucleotide-binding</keyword>
<evidence type="ECO:0000256" key="6">
    <source>
        <dbReference type="ARBA" id="ARBA00022927"/>
    </source>
</evidence>
<keyword evidence="7" id="KW-1278">Translocase</keyword>
<dbReference type="SUPFAM" id="SSF52540">
    <property type="entry name" value="P-loop containing nucleoside triphosphate hydrolases"/>
    <property type="match status" value="1"/>
</dbReference>
<dbReference type="GO" id="GO:0031522">
    <property type="term" value="C:cell envelope Sec protein transport complex"/>
    <property type="evidence" value="ECO:0007669"/>
    <property type="project" value="TreeGrafter"/>
</dbReference>
<dbReference type="InterPro" id="IPR014018">
    <property type="entry name" value="SecA_motor_DEAD"/>
</dbReference>
<sequence>GRGTDIKLGEGVRELGGLAVIGTERHESRRIDNQLRGRSGRQGDPGATQFYLSMEDELMRRFGSENMMNMM</sequence>
<keyword evidence="2" id="KW-0813">Transport</keyword>
<dbReference type="Proteomes" id="UP000216133">
    <property type="component" value="Unassembled WGS sequence"/>
</dbReference>
<comment type="similarity">
    <text evidence="1">Belongs to the SecA family.</text>
</comment>
<comment type="caution">
    <text evidence="11">The sequence shown here is derived from an EMBL/GenBank/DDBJ whole genome shotgun (WGS) entry which is preliminary data.</text>
</comment>
<gene>
    <name evidence="11" type="ORF">CHH61_25845</name>
</gene>
<evidence type="ECO:0000313" key="12">
    <source>
        <dbReference type="Proteomes" id="UP000216133"/>
    </source>
</evidence>
<feature type="domain" description="SecA family profile" evidence="10">
    <location>
        <begin position="1"/>
        <end position="71"/>
    </location>
</feature>
<evidence type="ECO:0000259" key="10">
    <source>
        <dbReference type="PROSITE" id="PS51196"/>
    </source>
</evidence>
<dbReference type="GO" id="GO:0005829">
    <property type="term" value="C:cytosol"/>
    <property type="evidence" value="ECO:0007669"/>
    <property type="project" value="TreeGrafter"/>
</dbReference>
<evidence type="ECO:0000256" key="4">
    <source>
        <dbReference type="ARBA" id="ARBA00022741"/>
    </source>
</evidence>
<evidence type="ECO:0000256" key="3">
    <source>
        <dbReference type="ARBA" id="ARBA00022475"/>
    </source>
</evidence>
<name>A0A268QUJ6_SHOCL</name>
<dbReference type="InterPro" id="IPR000185">
    <property type="entry name" value="SecA"/>
</dbReference>
<evidence type="ECO:0000313" key="11">
    <source>
        <dbReference type="EMBL" id="PAF11709.1"/>
    </source>
</evidence>
<evidence type="ECO:0000256" key="5">
    <source>
        <dbReference type="ARBA" id="ARBA00022840"/>
    </source>
</evidence>
<dbReference type="EMBL" id="NPBS01000865">
    <property type="protein sequence ID" value="PAF11709.1"/>
    <property type="molecule type" value="Genomic_DNA"/>
</dbReference>
<evidence type="ECO:0000256" key="9">
    <source>
        <dbReference type="ARBA" id="ARBA00023136"/>
    </source>
</evidence>
<dbReference type="PANTHER" id="PTHR30612">
    <property type="entry name" value="SECA INNER MEMBRANE COMPONENT OF SEC PROTEIN SECRETION SYSTEM"/>
    <property type="match status" value="1"/>
</dbReference>
<keyword evidence="5" id="KW-0067">ATP-binding</keyword>
<dbReference type="GO" id="GO:0005524">
    <property type="term" value="F:ATP binding"/>
    <property type="evidence" value="ECO:0007669"/>
    <property type="project" value="UniProtKB-KW"/>
</dbReference>
<protein>
    <recommendedName>
        <fullName evidence="10">SecA family profile domain-containing protein</fullName>
    </recommendedName>
</protein>
<accession>A0A268QUJ6</accession>
<keyword evidence="3" id="KW-1003">Cell membrane</keyword>
<evidence type="ECO:0000256" key="8">
    <source>
        <dbReference type="ARBA" id="ARBA00023010"/>
    </source>
</evidence>
<dbReference type="GO" id="GO:0006886">
    <property type="term" value="P:intracellular protein transport"/>
    <property type="evidence" value="ECO:0007669"/>
    <property type="project" value="InterPro"/>
</dbReference>
<evidence type="ECO:0000256" key="1">
    <source>
        <dbReference type="ARBA" id="ARBA00007650"/>
    </source>
</evidence>
<dbReference type="GO" id="GO:0006605">
    <property type="term" value="P:protein targeting"/>
    <property type="evidence" value="ECO:0007669"/>
    <property type="project" value="InterPro"/>
</dbReference>
<dbReference type="RefSeq" id="WP_143118166.1">
    <property type="nucleotide sequence ID" value="NZ_NPBS01000865.1"/>
</dbReference>
<dbReference type="GO" id="GO:0043952">
    <property type="term" value="P:protein transport by the Sec complex"/>
    <property type="evidence" value="ECO:0007669"/>
    <property type="project" value="TreeGrafter"/>
</dbReference>
<evidence type="ECO:0000256" key="2">
    <source>
        <dbReference type="ARBA" id="ARBA00022448"/>
    </source>
</evidence>
<dbReference type="GO" id="GO:0005886">
    <property type="term" value="C:plasma membrane"/>
    <property type="evidence" value="ECO:0007669"/>
    <property type="project" value="TreeGrafter"/>
</dbReference>
<dbReference type="PROSITE" id="PS51196">
    <property type="entry name" value="SECA_MOTOR_DEAD"/>
    <property type="match status" value="1"/>
</dbReference>
<keyword evidence="9" id="KW-0472">Membrane</keyword>
<evidence type="ECO:0000256" key="7">
    <source>
        <dbReference type="ARBA" id="ARBA00022967"/>
    </source>
</evidence>
<reference evidence="11 12" key="1">
    <citation type="submission" date="2017-07" db="EMBL/GenBank/DDBJ databases">
        <title>Isolation and whole genome analysis of endospore-forming bacteria from heroin.</title>
        <authorList>
            <person name="Kalinowski J."/>
            <person name="Ahrens B."/>
            <person name="Al-Dilaimi A."/>
            <person name="Winkler A."/>
            <person name="Wibberg D."/>
            <person name="Schleenbecker U."/>
            <person name="Ruckert C."/>
            <person name="Wolfel R."/>
            <person name="Grass G."/>
        </authorList>
    </citation>
    <scope>NUCLEOTIDE SEQUENCE [LARGE SCALE GENOMIC DNA]</scope>
    <source>
        <strain evidence="11 12">7523-2</strain>
    </source>
</reference>